<dbReference type="Pfam" id="PF02259">
    <property type="entry name" value="FAT"/>
    <property type="match status" value="1"/>
</dbReference>
<dbReference type="Pfam" id="PF23593">
    <property type="entry name" value="HEAT_ATR"/>
    <property type="match status" value="1"/>
</dbReference>
<evidence type="ECO:0000256" key="2">
    <source>
        <dbReference type="ARBA" id="ARBA00010769"/>
    </source>
</evidence>
<dbReference type="GO" id="GO:0004674">
    <property type="term" value="F:protein serine/threonine kinase activity"/>
    <property type="evidence" value="ECO:0007669"/>
    <property type="project" value="UniProtKB-KW"/>
</dbReference>
<keyword evidence="13" id="KW-0539">Nucleus</keyword>
<dbReference type="InterPro" id="IPR056802">
    <property type="entry name" value="ATR-like_M-HEAT"/>
</dbReference>
<evidence type="ECO:0000256" key="6">
    <source>
        <dbReference type="ARBA" id="ARBA00022679"/>
    </source>
</evidence>
<reference evidence="24" key="1">
    <citation type="submission" date="2020-04" db="EMBL/GenBank/DDBJ databases">
        <title>Analysis of mating type loci in Filobasidium floriforme.</title>
        <authorList>
            <person name="Nowrousian M."/>
        </authorList>
    </citation>
    <scope>NUCLEOTIDE SEQUENCE</scope>
    <source>
        <strain evidence="24">CBS 6242</strain>
    </source>
</reference>
<evidence type="ECO:0000256" key="8">
    <source>
        <dbReference type="ARBA" id="ARBA00022763"/>
    </source>
</evidence>
<protein>
    <recommendedName>
        <fullName evidence="4">Serine/threonine-protein kinase MEC1</fullName>
        <ecNumber evidence="3">2.7.11.1</ecNumber>
    </recommendedName>
    <alternativeName>
        <fullName evidence="17">ATR homolog</fullName>
    </alternativeName>
    <alternativeName>
        <fullName evidence="16">DNA-damage checkpoint kinase MEC1</fullName>
    </alternativeName>
    <alternativeName>
        <fullName evidence="15">Mitosis entry checkpoint protein 1</fullName>
    </alternativeName>
</protein>
<evidence type="ECO:0000256" key="3">
    <source>
        <dbReference type="ARBA" id="ARBA00012513"/>
    </source>
</evidence>
<dbReference type="InterPro" id="IPR058681">
    <property type="entry name" value="HEAT_MEC1_N"/>
</dbReference>
<keyword evidence="11" id="KW-0156">Chromatin regulator</keyword>
<comment type="subcellular location">
    <subcellularLocation>
        <location evidence="1">Nucleus</location>
    </subcellularLocation>
</comment>
<dbReference type="Pfam" id="PF08064">
    <property type="entry name" value="UME"/>
    <property type="match status" value="1"/>
</dbReference>
<dbReference type="PANTHER" id="PTHR11139">
    <property type="entry name" value="ATAXIA TELANGIECTASIA MUTATED ATM -RELATED"/>
    <property type="match status" value="1"/>
</dbReference>
<comment type="similarity">
    <text evidence="2">Belongs to the PI3/PI4-kinase family. ATM subfamily.</text>
</comment>
<organism evidence="24 25">
    <name type="scientific">Filobasidium floriforme</name>
    <dbReference type="NCBI Taxonomy" id="5210"/>
    <lineage>
        <taxon>Eukaryota</taxon>
        <taxon>Fungi</taxon>
        <taxon>Dikarya</taxon>
        <taxon>Basidiomycota</taxon>
        <taxon>Agaricomycotina</taxon>
        <taxon>Tremellomycetes</taxon>
        <taxon>Filobasidiales</taxon>
        <taxon>Filobasidiaceae</taxon>
        <taxon>Filobasidium</taxon>
    </lineage>
</organism>
<dbReference type="InterPro" id="IPR000403">
    <property type="entry name" value="PI3/4_kinase_cat_dom"/>
</dbReference>
<dbReference type="GO" id="GO:0005524">
    <property type="term" value="F:ATP binding"/>
    <property type="evidence" value="ECO:0007669"/>
    <property type="project" value="UniProtKB-KW"/>
</dbReference>
<keyword evidence="5" id="KW-0723">Serine/threonine-protein kinase</keyword>
<comment type="catalytic activity">
    <reaction evidence="19">
        <text>L-seryl-[protein] + ATP = O-phospho-L-seryl-[protein] + ADP + H(+)</text>
        <dbReference type="Rhea" id="RHEA:17989"/>
        <dbReference type="Rhea" id="RHEA-COMP:9863"/>
        <dbReference type="Rhea" id="RHEA-COMP:11604"/>
        <dbReference type="ChEBI" id="CHEBI:15378"/>
        <dbReference type="ChEBI" id="CHEBI:29999"/>
        <dbReference type="ChEBI" id="CHEBI:30616"/>
        <dbReference type="ChEBI" id="CHEBI:83421"/>
        <dbReference type="ChEBI" id="CHEBI:456216"/>
        <dbReference type="EC" id="2.7.11.1"/>
    </reaction>
</comment>
<dbReference type="EC" id="2.7.11.1" evidence="3"/>
<dbReference type="PROSITE" id="PS00916">
    <property type="entry name" value="PI3_4_KINASE_2"/>
    <property type="match status" value="1"/>
</dbReference>
<dbReference type="OrthoDB" id="381190at2759"/>
<dbReference type="Pfam" id="PF02260">
    <property type="entry name" value="FATC"/>
    <property type="match status" value="1"/>
</dbReference>
<feature type="domain" description="FAT" evidence="22">
    <location>
        <begin position="1560"/>
        <end position="2138"/>
    </location>
</feature>
<dbReference type="GO" id="GO:0000723">
    <property type="term" value="P:telomere maintenance"/>
    <property type="evidence" value="ECO:0007669"/>
    <property type="project" value="TreeGrafter"/>
</dbReference>
<evidence type="ECO:0000256" key="10">
    <source>
        <dbReference type="ARBA" id="ARBA00022840"/>
    </source>
</evidence>
<evidence type="ECO:0000256" key="18">
    <source>
        <dbReference type="ARBA" id="ARBA00047899"/>
    </source>
</evidence>
<dbReference type="InterPro" id="IPR014009">
    <property type="entry name" value="PIK_FAT"/>
</dbReference>
<evidence type="ECO:0000313" key="24">
    <source>
        <dbReference type="EMBL" id="KAG7544245.1"/>
    </source>
</evidence>
<dbReference type="InterPro" id="IPR018936">
    <property type="entry name" value="PI3/4_kinase_CS"/>
</dbReference>
<evidence type="ECO:0000259" key="21">
    <source>
        <dbReference type="PROSITE" id="PS50290"/>
    </source>
</evidence>
<keyword evidence="9" id="KW-0418">Kinase</keyword>
<evidence type="ECO:0000313" key="25">
    <source>
        <dbReference type="Proteomes" id="UP000812966"/>
    </source>
</evidence>
<evidence type="ECO:0000256" key="17">
    <source>
        <dbReference type="ARBA" id="ARBA00033001"/>
    </source>
</evidence>
<keyword evidence="12" id="KW-0234">DNA repair</keyword>
<dbReference type="InterPro" id="IPR012993">
    <property type="entry name" value="UME"/>
</dbReference>
<dbReference type="InterPro" id="IPR003152">
    <property type="entry name" value="FATC_dom"/>
</dbReference>
<dbReference type="GO" id="GO:0005634">
    <property type="term" value="C:nucleus"/>
    <property type="evidence" value="ECO:0007669"/>
    <property type="project" value="UniProtKB-SubCell"/>
</dbReference>
<dbReference type="InterPro" id="IPR016024">
    <property type="entry name" value="ARM-type_fold"/>
</dbReference>
<proteinExistence type="inferred from homology"/>
<comment type="catalytic activity">
    <reaction evidence="18">
        <text>L-threonyl-[protein] + ATP = O-phospho-L-threonyl-[protein] + ADP + H(+)</text>
        <dbReference type="Rhea" id="RHEA:46608"/>
        <dbReference type="Rhea" id="RHEA-COMP:11060"/>
        <dbReference type="Rhea" id="RHEA-COMP:11605"/>
        <dbReference type="ChEBI" id="CHEBI:15378"/>
        <dbReference type="ChEBI" id="CHEBI:30013"/>
        <dbReference type="ChEBI" id="CHEBI:30616"/>
        <dbReference type="ChEBI" id="CHEBI:61977"/>
        <dbReference type="ChEBI" id="CHEBI:456216"/>
        <dbReference type="EC" id="2.7.11.1"/>
    </reaction>
</comment>
<evidence type="ECO:0000256" key="1">
    <source>
        <dbReference type="ARBA" id="ARBA00004123"/>
    </source>
</evidence>
<dbReference type="InterPro" id="IPR050517">
    <property type="entry name" value="DDR_Repair_Kinase"/>
</dbReference>
<dbReference type="SUPFAM" id="SSF56112">
    <property type="entry name" value="Protein kinase-like (PK-like)"/>
    <property type="match status" value="1"/>
</dbReference>
<feature type="domain" description="PI3K/PI4K catalytic" evidence="21">
    <location>
        <begin position="2258"/>
        <end position="2570"/>
    </location>
</feature>
<dbReference type="InterPro" id="IPR011009">
    <property type="entry name" value="Kinase-like_dom_sf"/>
</dbReference>
<evidence type="ECO:0000256" key="5">
    <source>
        <dbReference type="ARBA" id="ARBA00022527"/>
    </source>
</evidence>
<evidence type="ECO:0000256" key="14">
    <source>
        <dbReference type="ARBA" id="ARBA00023254"/>
    </source>
</evidence>
<comment type="caution">
    <text evidence="24">The sequence shown here is derived from an EMBL/GenBank/DDBJ whole genome shotgun (WGS) entry which is preliminary data.</text>
</comment>
<dbReference type="PANTHER" id="PTHR11139:SF125">
    <property type="entry name" value="SERINE_THREONINE-PROTEIN KINASE MEC1"/>
    <property type="match status" value="1"/>
</dbReference>
<evidence type="ECO:0000256" key="4">
    <source>
        <dbReference type="ARBA" id="ARBA00021345"/>
    </source>
</evidence>
<evidence type="ECO:0000256" key="20">
    <source>
        <dbReference type="SAM" id="MobiDB-lite"/>
    </source>
</evidence>
<evidence type="ECO:0000256" key="9">
    <source>
        <dbReference type="ARBA" id="ARBA00022777"/>
    </source>
</evidence>
<evidence type="ECO:0000259" key="22">
    <source>
        <dbReference type="PROSITE" id="PS51189"/>
    </source>
</evidence>
<keyword evidence="7" id="KW-0547">Nucleotide-binding</keyword>
<dbReference type="EMBL" id="JABELV010000061">
    <property type="protein sequence ID" value="KAG7544245.1"/>
    <property type="molecule type" value="Genomic_DNA"/>
</dbReference>
<dbReference type="InterPro" id="IPR003151">
    <property type="entry name" value="PIK-rel_kinase_FAT"/>
</dbReference>
<keyword evidence="8" id="KW-0227">DNA damage</keyword>
<dbReference type="GO" id="GO:0006281">
    <property type="term" value="P:DNA repair"/>
    <property type="evidence" value="ECO:0007669"/>
    <property type="project" value="UniProtKB-KW"/>
</dbReference>
<dbReference type="Gene3D" id="3.30.1010.10">
    <property type="entry name" value="Phosphatidylinositol 3-kinase Catalytic Subunit, Chain A, domain 4"/>
    <property type="match status" value="1"/>
</dbReference>
<name>A0A8K0JMA4_9TREE</name>
<accession>A0A8K0JMA4</accession>
<keyword evidence="25" id="KW-1185">Reference proteome</keyword>
<dbReference type="GO" id="GO:0000077">
    <property type="term" value="P:DNA damage checkpoint signaling"/>
    <property type="evidence" value="ECO:0007669"/>
    <property type="project" value="TreeGrafter"/>
</dbReference>
<dbReference type="Pfam" id="PF00454">
    <property type="entry name" value="PI3_PI4_kinase"/>
    <property type="match status" value="1"/>
</dbReference>
<dbReference type="InterPro" id="IPR057564">
    <property type="entry name" value="HEAT_ATR"/>
</dbReference>
<evidence type="ECO:0000256" key="7">
    <source>
        <dbReference type="ARBA" id="ARBA00022741"/>
    </source>
</evidence>
<keyword evidence="6" id="KW-0808">Transferase</keyword>
<evidence type="ECO:0000259" key="23">
    <source>
        <dbReference type="PROSITE" id="PS51190"/>
    </source>
</evidence>
<dbReference type="Pfam" id="PF25385">
    <property type="entry name" value="HEAT_MEC1_N"/>
    <property type="match status" value="1"/>
</dbReference>
<evidence type="ECO:0000256" key="15">
    <source>
        <dbReference type="ARBA" id="ARBA00029679"/>
    </source>
</evidence>
<keyword evidence="10" id="KW-0067">ATP-binding</keyword>
<evidence type="ECO:0000256" key="11">
    <source>
        <dbReference type="ARBA" id="ARBA00022853"/>
    </source>
</evidence>
<sequence>MPATPLRRPDLIGMMAATPVHQRLMEQSALEDLLKAGTEIQVGEDDSPEKMAEHVDQFHPLFKTLVSECIVGLVDNAGTISNEASLVHVAPILEELVKRARQIPRLLNSVPRELEGPEGARMKIPLYRWLVPRLLHAASGLALHKKGQEAGQRLLDTVTEMIKMLGSYMEEQHVEGIVFAGELLRGLSESCVELANEDLRVGSPFTIRTSTKPSSSSFIASQCQLDDNIASSDRHPLYPFRTPKPLRRMTLLMSMVHVVVQAFDQPNPSITAWRGYCTDTLLWTMSAMVNMSETLRARSVMCGLPDASENVTPETSLVVVRQQLMLFQDMLAVLARPSVFPYHMSERAALVLIQAVEDRLRKTTPDTEMDSEEGTTELSSALDKVLYGFLRIIKNQRAGRAGGSVWSKLLNTVETQLGVQDGTGENELFLLSISALLDPPGASVMQLACSIPADRLATIRIYLSNRTDRSFPTELRIIDELVKRQALVSGPRGRGTKRKADGRQEATQANPGAGNIDKRVQAAGKRQRDVGIGGAVLADAFQTFDLADSVGENSQGIPVFLNKTWNPLLEIFRCASGLNNYDGLPEPLVDLHDEDIEAMIKDGAVLEKRANAAFSVIAGPGATVLDEIELRHNWFKALPLLFCHMVGCQGCNGVGVGKPQPSSETRSLPKLSQESLVSWMRLAKYLEREPEETYDASLRSLLISLRNLFRHAAGRGLPDFEPRRNSVMQDLLRTAYKNPDRKIRILAAQATVALVHVLGTRGLVGCARLGDLLTGMRENLALHQPLPVQETTLCMVAELAKFTESNLFAELITYLFEALGRPNIALRGLAHTQLTQVSRYKGKTPYLMLSPFFSHLSPVLIAGKLDLLNEATQFLGVSRTSFVETTLHYTVPHAVICRNRPVLQNIAGLVNRPLGLLLVEHPMLMPHILKAIFTQKQDRLVPETSSWLMDVLQVLKHSDAPIAIGNLLSTHLTNLLVEVIIDLGDEIKKPDAEIALKRIYMAANQQNSGEFGNGFANWLKANMLGIITGISDTMHDVRGRKSAIEKAKIVRSLGSLIEHVGISMSGFSSQIMAILQSMLPIAELRWDVLNVWNTFVTVLRFHDIGPHIGTTAAAFVATWTEMNKDEQSRATSILEYLLVDNSDELKSHFQDVVSLDSIPELSKAAKRVADLRAKWSFKERITAILRRCDSENTALAKHSVFEMREVLLANQSELASLARGDSFDPLLGLVYRTLLEVAGRDAEHADDVRIGSFECIGIIGALDPDRFSLPSRDRTFMMLTNFRDKEEVKDFALHLVEIVLVGAFRTANDAKQQIQLAYAIQQLFQFCEFTSRLLHQSGSASISTKVRQRWHDFTRNKQTLETVSPLLEGRYRVERIPITHHEYPIYPSSTTYREWLRSWTTDLISVVLEHEEKDTPYDEHRQALVYAKEIFGSFRGVVRTGQDVAVAHYLLPHLVLYVINIGNDSVRANIVKEINAVLHDQVNIVGSMDSDRRTLSAQAIFDLLDHLSRWLQEQRVRLQQEQRLSSKKDGNNARTDKTKLLIVSQIKNVDGVIQEIDPELTAQAALQSKAYARSLKSFEQRISHLKTVNKRQDADLQSYYEYLHRIYADLDEPDGMEGVTARVFAPSLEHQIREHESVGRWTSAQSCWEVKLQQSPDDVALHIGLLRCLRSLGHYDTLRTHIAGVLTRHPEWERELANFQIEAAWVVGDWHSVRDIASGGASGSEISMARVLLGIHDRNYEGLGEIMRQTRKELGAAVTASSRQYARAYPAILQLHMLHEVGMVCDAGLEIAKTYNMRTTTQNMDQMVQHRINQLRSNLANRLDITLPSFRIRESILSIRRTAYAESPSNNALMKAEVGAAWIASAKIARKAGHEQTAYSATLQADLAAAPNVFFQQTKILKATGHPLKALNELENGIATLKRQQVLGSRSAPIAIDGHQPETNGQRLDLDIAKALILSARWSHETGRYDPNAIIQRFQDAKVLAHKEESPYYRLGHYYDNLEGVADQLKAQTYTVENYCRALRNGTKHIYQMLPRLLTIWLDLGERVAEEDSKDKESKKRRSSDSESLKALSHMNIAVEKARKVIPRYQWLTAYPQIVSRIGHPQQDVKDILLKLMTNVICEFPHQATWLMVGIYHSTGASSERAKRCHGVFSQAKAAFGPNTPGARVIDDAVSFSKNMLRLSVDPGAENPTGKEKRGKTNSLNLSVALQFPWLQQAFPTAMMVPTQDALTCSLPTSSDSLKSNNPFPQGYTTITKLRDQIDVMPSLQRPKKIIFVGENGKDYPFLVKPHDDLRKDARLMDFNSMINKLLKSRSETRKRNMYIRTYAVMPLNEECGMLEWVSNTIPLRNILIKAYERRDVKTYSTEIYNLLDIARGQGPQESAKVFRDSVMPKFTPCVFHEWFFQTWPEPTAWFAARLAYARTLAVMSMVGFVLGLGDRHGENILFDSTTGDTLHVDFNCLFEKGRTFDVSEKVPFRLTPNLVDALGATGVDGVFRRACEITIELLRENKDSLTSVLEAFIHDPLVEWQDQKRREERRNRTKSADVRVFAEKAMGPIRSKLQGRMGDEPSSKKDVPAMSAVNQVEKLIKEAVSPANLGGMYVGWAAWL</sequence>
<evidence type="ECO:0000256" key="19">
    <source>
        <dbReference type="ARBA" id="ARBA00048679"/>
    </source>
</evidence>
<dbReference type="PROSITE" id="PS50290">
    <property type="entry name" value="PI3_4_KINASE_3"/>
    <property type="match status" value="1"/>
</dbReference>
<dbReference type="Pfam" id="PF25030">
    <property type="entry name" value="M-HEAT_ATR"/>
    <property type="match status" value="1"/>
</dbReference>
<dbReference type="SMART" id="SM01343">
    <property type="entry name" value="FATC"/>
    <property type="match status" value="1"/>
</dbReference>
<dbReference type="PROSITE" id="PS51190">
    <property type="entry name" value="FATC"/>
    <property type="match status" value="1"/>
</dbReference>
<feature type="region of interest" description="Disordered" evidence="20">
    <location>
        <begin position="489"/>
        <end position="515"/>
    </location>
</feature>
<dbReference type="Gene3D" id="1.10.1070.11">
    <property type="entry name" value="Phosphatidylinositol 3-/4-kinase, catalytic domain"/>
    <property type="match status" value="1"/>
</dbReference>
<evidence type="ECO:0000256" key="16">
    <source>
        <dbReference type="ARBA" id="ARBA00030459"/>
    </source>
</evidence>
<dbReference type="Proteomes" id="UP000812966">
    <property type="component" value="Unassembled WGS sequence"/>
</dbReference>
<dbReference type="SMART" id="SM00802">
    <property type="entry name" value="UME"/>
    <property type="match status" value="1"/>
</dbReference>
<dbReference type="PROSITE" id="PS51189">
    <property type="entry name" value="FAT"/>
    <property type="match status" value="1"/>
</dbReference>
<evidence type="ECO:0000256" key="12">
    <source>
        <dbReference type="ARBA" id="ARBA00023204"/>
    </source>
</evidence>
<feature type="domain" description="FATC" evidence="23">
    <location>
        <begin position="2577"/>
        <end position="2609"/>
    </location>
</feature>
<evidence type="ECO:0000256" key="13">
    <source>
        <dbReference type="ARBA" id="ARBA00023242"/>
    </source>
</evidence>
<dbReference type="GO" id="GO:0005694">
    <property type="term" value="C:chromosome"/>
    <property type="evidence" value="ECO:0007669"/>
    <property type="project" value="TreeGrafter"/>
</dbReference>
<keyword evidence="14" id="KW-0469">Meiosis</keyword>
<gene>
    <name evidence="24" type="ORF">FFLO_03358</name>
</gene>
<dbReference type="SMART" id="SM00146">
    <property type="entry name" value="PI3Kc"/>
    <property type="match status" value="1"/>
</dbReference>
<dbReference type="SUPFAM" id="SSF48371">
    <property type="entry name" value="ARM repeat"/>
    <property type="match status" value="1"/>
</dbReference>
<dbReference type="CDD" id="cd00892">
    <property type="entry name" value="PIKKc_ATR"/>
    <property type="match status" value="1"/>
</dbReference>
<dbReference type="InterPro" id="IPR036940">
    <property type="entry name" value="PI3/4_kinase_cat_sf"/>
</dbReference>